<reference evidence="6 7" key="1">
    <citation type="submission" date="2023-10" db="EMBL/GenBank/DDBJ databases">
        <title>Noviherbaspirillum sp. CPCC 100848 genome assembly.</title>
        <authorList>
            <person name="Li X.Y."/>
            <person name="Fang X.M."/>
        </authorList>
    </citation>
    <scope>NUCLEOTIDE SEQUENCE [LARGE SCALE GENOMIC DNA]</scope>
    <source>
        <strain evidence="6 7">CPCC 100848</strain>
    </source>
</reference>
<organism evidence="6 7">
    <name type="scientific">Noviherbaspirillum album</name>
    <dbReference type="NCBI Taxonomy" id="3080276"/>
    <lineage>
        <taxon>Bacteria</taxon>
        <taxon>Pseudomonadati</taxon>
        <taxon>Pseudomonadota</taxon>
        <taxon>Betaproteobacteria</taxon>
        <taxon>Burkholderiales</taxon>
        <taxon>Oxalobacteraceae</taxon>
        <taxon>Noviherbaspirillum</taxon>
    </lineage>
</organism>
<evidence type="ECO:0000313" key="6">
    <source>
        <dbReference type="EMBL" id="MEC4721263.1"/>
    </source>
</evidence>
<dbReference type="SUPFAM" id="SSF46689">
    <property type="entry name" value="Homeodomain-like"/>
    <property type="match status" value="2"/>
</dbReference>
<keyword evidence="1" id="KW-0805">Transcription regulation</keyword>
<dbReference type="RefSeq" id="WP_326507970.1">
    <property type="nucleotide sequence ID" value="NZ_JAWIIV010000017.1"/>
</dbReference>
<dbReference type="Pfam" id="PF12833">
    <property type="entry name" value="HTH_18"/>
    <property type="match status" value="1"/>
</dbReference>
<feature type="domain" description="HTH araC/xylS-type" evidence="5">
    <location>
        <begin position="215"/>
        <end position="313"/>
    </location>
</feature>
<dbReference type="Proteomes" id="UP001352263">
    <property type="component" value="Unassembled WGS sequence"/>
</dbReference>
<dbReference type="PANTHER" id="PTHR46796">
    <property type="entry name" value="HTH-TYPE TRANSCRIPTIONAL ACTIVATOR RHAS-RELATED"/>
    <property type="match status" value="1"/>
</dbReference>
<protein>
    <submittedName>
        <fullName evidence="6">AraC family transcriptional regulator</fullName>
    </submittedName>
</protein>
<dbReference type="Pfam" id="PF12852">
    <property type="entry name" value="Cupin_6"/>
    <property type="match status" value="1"/>
</dbReference>
<name>A0ABU6JCU8_9BURK</name>
<gene>
    <name evidence="6" type="ORF">RY831_19030</name>
</gene>
<sequence>MNPEDAWNNIDPLGEALHFLRMSGTFYCRSELSAPWGLNMPPMKDCLMFHFVTSGSFWLEAGTRRCRLQPGSLALVPHGAGHVLLSEIGAVPARLFDLHRENLSDRYEILRHGGGGTAMTLICGAVRFDHPAAHRLLMLLPDLIVVSASNSPDEDGIRSVLRLMAAEAAAMRPGGETIVTRLADILVIQAIRSWIERDPDARTGWLGALQDRQIGRALTLVHRDPARAWTLASLAEEASMSRSAFAARFKALVGVPAMHYVAQWRMNLAASQLRERSEGLASLAGRLGYQSEAAFSRAFKRFMGVPPGAIQQAAARTGGNDVQSLAEQGGRRD</sequence>
<proteinExistence type="predicted"/>
<dbReference type="PANTHER" id="PTHR46796:SF7">
    <property type="entry name" value="ARAC FAMILY TRANSCRIPTIONAL REGULATOR"/>
    <property type="match status" value="1"/>
</dbReference>
<evidence type="ECO:0000256" key="3">
    <source>
        <dbReference type="ARBA" id="ARBA00023163"/>
    </source>
</evidence>
<dbReference type="PROSITE" id="PS01124">
    <property type="entry name" value="HTH_ARAC_FAMILY_2"/>
    <property type="match status" value="1"/>
</dbReference>
<evidence type="ECO:0000256" key="4">
    <source>
        <dbReference type="SAM" id="MobiDB-lite"/>
    </source>
</evidence>
<evidence type="ECO:0000259" key="5">
    <source>
        <dbReference type="PROSITE" id="PS01124"/>
    </source>
</evidence>
<keyword evidence="7" id="KW-1185">Reference proteome</keyword>
<dbReference type="EMBL" id="JAWIIV010000017">
    <property type="protein sequence ID" value="MEC4721263.1"/>
    <property type="molecule type" value="Genomic_DNA"/>
</dbReference>
<keyword evidence="2" id="KW-0238">DNA-binding</keyword>
<comment type="caution">
    <text evidence="6">The sequence shown here is derived from an EMBL/GenBank/DDBJ whole genome shotgun (WGS) entry which is preliminary data.</text>
</comment>
<keyword evidence="3" id="KW-0804">Transcription</keyword>
<dbReference type="Gene3D" id="1.10.10.60">
    <property type="entry name" value="Homeodomain-like"/>
    <property type="match status" value="2"/>
</dbReference>
<feature type="region of interest" description="Disordered" evidence="4">
    <location>
        <begin position="313"/>
        <end position="333"/>
    </location>
</feature>
<evidence type="ECO:0000313" key="7">
    <source>
        <dbReference type="Proteomes" id="UP001352263"/>
    </source>
</evidence>
<evidence type="ECO:0000256" key="2">
    <source>
        <dbReference type="ARBA" id="ARBA00023125"/>
    </source>
</evidence>
<dbReference type="InterPro" id="IPR032783">
    <property type="entry name" value="AraC_lig"/>
</dbReference>
<evidence type="ECO:0000256" key="1">
    <source>
        <dbReference type="ARBA" id="ARBA00023015"/>
    </source>
</evidence>
<dbReference type="InterPro" id="IPR009057">
    <property type="entry name" value="Homeodomain-like_sf"/>
</dbReference>
<accession>A0ABU6JCU8</accession>
<dbReference type="SMART" id="SM00342">
    <property type="entry name" value="HTH_ARAC"/>
    <property type="match status" value="1"/>
</dbReference>
<dbReference type="InterPro" id="IPR050204">
    <property type="entry name" value="AraC_XylS_family_regulators"/>
</dbReference>
<dbReference type="InterPro" id="IPR018060">
    <property type="entry name" value="HTH_AraC"/>
</dbReference>